<organism evidence="2 3">
    <name type="scientific">Mycena indigotica</name>
    <dbReference type="NCBI Taxonomy" id="2126181"/>
    <lineage>
        <taxon>Eukaryota</taxon>
        <taxon>Fungi</taxon>
        <taxon>Dikarya</taxon>
        <taxon>Basidiomycota</taxon>
        <taxon>Agaricomycotina</taxon>
        <taxon>Agaricomycetes</taxon>
        <taxon>Agaricomycetidae</taxon>
        <taxon>Agaricales</taxon>
        <taxon>Marasmiineae</taxon>
        <taxon>Mycenaceae</taxon>
        <taxon>Mycena</taxon>
    </lineage>
</organism>
<feature type="compositionally biased region" description="Polar residues" evidence="1">
    <location>
        <begin position="980"/>
        <end position="991"/>
    </location>
</feature>
<dbReference type="AlphaFoldDB" id="A0A8H6S0L3"/>
<proteinExistence type="predicted"/>
<feature type="compositionally biased region" description="Low complexity" evidence="1">
    <location>
        <begin position="1002"/>
        <end position="1031"/>
    </location>
</feature>
<reference evidence="2" key="1">
    <citation type="submission" date="2020-05" db="EMBL/GenBank/DDBJ databases">
        <title>Mycena genomes resolve the evolution of fungal bioluminescence.</title>
        <authorList>
            <person name="Tsai I.J."/>
        </authorList>
    </citation>
    <scope>NUCLEOTIDE SEQUENCE</scope>
    <source>
        <strain evidence="2">171206Taipei</strain>
    </source>
</reference>
<feature type="compositionally biased region" description="Polar residues" evidence="1">
    <location>
        <begin position="201"/>
        <end position="220"/>
    </location>
</feature>
<feature type="region of interest" description="Disordered" evidence="1">
    <location>
        <begin position="819"/>
        <end position="869"/>
    </location>
</feature>
<feature type="compositionally biased region" description="Low complexity" evidence="1">
    <location>
        <begin position="1094"/>
        <end position="1103"/>
    </location>
</feature>
<evidence type="ECO:0000256" key="1">
    <source>
        <dbReference type="SAM" id="MobiDB-lite"/>
    </source>
</evidence>
<feature type="region of interest" description="Disordered" evidence="1">
    <location>
        <begin position="964"/>
        <end position="1176"/>
    </location>
</feature>
<feature type="compositionally biased region" description="Low complexity" evidence="1">
    <location>
        <begin position="488"/>
        <end position="501"/>
    </location>
</feature>
<dbReference type="Proteomes" id="UP000636479">
    <property type="component" value="Unassembled WGS sequence"/>
</dbReference>
<feature type="compositionally biased region" description="Low complexity" evidence="1">
    <location>
        <begin position="175"/>
        <end position="188"/>
    </location>
</feature>
<name>A0A8H6S0L3_9AGAR</name>
<feature type="compositionally biased region" description="Polar residues" evidence="1">
    <location>
        <begin position="819"/>
        <end position="831"/>
    </location>
</feature>
<evidence type="ECO:0000313" key="2">
    <source>
        <dbReference type="EMBL" id="KAF7289841.1"/>
    </source>
</evidence>
<feature type="region of interest" description="Disordered" evidence="1">
    <location>
        <begin position="914"/>
        <end position="934"/>
    </location>
</feature>
<feature type="compositionally biased region" description="Basic and acidic residues" evidence="1">
    <location>
        <begin position="1162"/>
        <end position="1171"/>
    </location>
</feature>
<protein>
    <submittedName>
        <fullName evidence="2">Uncharacterized protein</fullName>
    </submittedName>
</protein>
<feature type="region of interest" description="Disordered" evidence="1">
    <location>
        <begin position="152"/>
        <end position="307"/>
    </location>
</feature>
<feature type="region of interest" description="Disordered" evidence="1">
    <location>
        <begin position="1201"/>
        <end position="1228"/>
    </location>
</feature>
<sequence length="1249" mass="134117">MNASTRVRALWREFEQWVANVPRAAVENNIQTKFKEFDSQYMTARPASRPSKEEHERKKVKLRRELENEMIALVREEWAKRMETAKLSDEDWGQMSEREQPTTSMVPYIEPPPSLSASSSEYSFVSPLSLVLDDEIEEHGFESISALDTIDRSRPRVPASQTHSLASSVASVFESARSPSSASAWSSPSPSPSPYGIWSVSAATSLQSSREPSQSGSPEQISKPMPLFDAPPHSRRPPAPTSTGTSRAGGSGSAGPRYIGPELVGSDSETDDEAFYHAPAITTKPVNGKGRGKDKAPASSSDNAAPLTLLSMSEAEAEADFERFKMATRAAKIREFHIEAAELDVQLAETLYGLRSGAAHEKEEEGRRIAEHEGKMYALRRAKEEERKELVKVERARRRAVLKEHSERERAQKLEEEVRKKVEESRKKDEDDLRRREAEVRKREEELKKREEEARAKEEKAKAKPAPIPATPVQTAAAGKKNNKKLTKTQQQAQVQAQAQAESLRERLEGEVEARLKAEKAKQEEKEREDKLRAEKALAEKERMEAAKRKPRRSSNATTLSDATDSSKRSVKTASSPPKNAELDPLMPGGFDFGSSDSPSTSSRPMSVASTAPSLSSRPLSVASSISATSYRPDPQPQPQLWVPSDSAIPATPVVAKKLPSLVDNFDYDSEPSDEWKRTRQAKIAQGFASMVDAARVQFEAALAAIRHPQSSAAYQRAKDECVAEWKKSTENINRFANEEYLRAVDEERVTRKLMRGTMNASPVTMFKQNALVEEQQAILAAIQRDGALQPQTKKLESQATLRPGRAAAMAALAALNADTSTPTPEAQKQQVEIPPETPRPRTRAASVSVTGKSSLALPTGASSTMKSAKSGSAVPATISKTSQISGKLDTVSPTVLPQASGVSKASQQAQTIKTSVSTLPEPPKISPAKPTFASAKSAPVVAKLSTPATVGAVKPMSSASKAAAESAKLAQASKPAVISSASKQAQQGVASKQAPPKTAVSTTSSSLPSSKSASSTSSSASASKTSLASPPVTTATSRTAPVEIETPGASSSRTTLEQMHRPLLHKSLGSSGMGMGMGMAPPPPVPSGKEVWSSSSASAAAAKTLKASGKPADKPATQPPSKVSSRQPSSAAPPKAQSQGKGKKKATVEEVSDDESSEQDVLPHDSRYIFEPKPIAGGPQQVADLEMMAAAAEEESSLAILDGRGNKTQGRAKGKGKGKAASVSGEPELTEDEFAEFVMGATQDLRRR</sequence>
<feature type="compositionally biased region" description="Low complexity" evidence="1">
    <location>
        <begin position="964"/>
        <end position="975"/>
    </location>
</feature>
<evidence type="ECO:0000313" key="3">
    <source>
        <dbReference type="Proteomes" id="UP000636479"/>
    </source>
</evidence>
<feature type="compositionally biased region" description="Basic and acidic residues" evidence="1">
    <location>
        <begin position="383"/>
        <end position="394"/>
    </location>
</feature>
<accession>A0A8H6S0L3</accession>
<feature type="compositionally biased region" description="Polar residues" evidence="1">
    <location>
        <begin position="1120"/>
        <end position="1131"/>
    </location>
</feature>
<feature type="compositionally biased region" description="Basic and acidic residues" evidence="1">
    <location>
        <begin position="401"/>
        <end position="462"/>
    </location>
</feature>
<keyword evidence="3" id="KW-1185">Reference proteome</keyword>
<comment type="caution">
    <text evidence="2">The sequence shown here is derived from an EMBL/GenBank/DDBJ whole genome shotgun (WGS) entry which is preliminary data.</text>
</comment>
<feature type="region of interest" description="Disordered" evidence="1">
    <location>
        <begin position="383"/>
        <end position="645"/>
    </location>
</feature>
<feature type="compositionally biased region" description="Basic and acidic residues" evidence="1">
    <location>
        <begin position="503"/>
        <end position="548"/>
    </location>
</feature>
<feature type="compositionally biased region" description="Polar residues" evidence="1">
    <location>
        <begin position="159"/>
        <end position="170"/>
    </location>
</feature>
<gene>
    <name evidence="2" type="ORF">MIND_01358500</name>
</gene>
<dbReference type="GeneID" id="59352530"/>
<dbReference type="EMBL" id="JACAZF010000016">
    <property type="protein sequence ID" value="KAF7289841.1"/>
    <property type="molecule type" value="Genomic_DNA"/>
</dbReference>
<feature type="compositionally biased region" description="Low complexity" evidence="1">
    <location>
        <begin position="595"/>
        <end position="628"/>
    </location>
</feature>
<dbReference type="OrthoDB" id="3038408at2759"/>
<feature type="compositionally biased region" description="Polar residues" evidence="1">
    <location>
        <begin position="1049"/>
        <end position="1058"/>
    </location>
</feature>
<feature type="compositionally biased region" description="Polar residues" evidence="1">
    <location>
        <begin position="554"/>
        <end position="564"/>
    </location>
</feature>
<dbReference type="RefSeq" id="XP_037213570.1">
    <property type="nucleotide sequence ID" value="XM_037370014.1"/>
</dbReference>